<feature type="domain" description="Calcineurin-like phosphoesterase" evidence="1">
    <location>
        <begin position="71"/>
        <end position="299"/>
    </location>
</feature>
<dbReference type="InterPro" id="IPR004843">
    <property type="entry name" value="Calcineurin-like_PHP"/>
</dbReference>
<protein>
    <recommendedName>
        <fullName evidence="1">Calcineurin-like phosphoesterase domain-containing protein</fullName>
    </recommendedName>
</protein>
<evidence type="ECO:0000313" key="2">
    <source>
        <dbReference type="EnsemblProtists" id="EOD06925"/>
    </source>
</evidence>
<sequence length="387" mass="43700">MLRDPFEHAALVQRIQSECFAEDIEPPADSLGWTEEELHAFFESGGDELPLRFAETPGVPVRIIPAGMRARVFVISDMHCDHAQNFGWIQQRLPASSSGCFDVCVCCGDVSDNLGVLRQALGVLRARFDEVFFTPGNHELWVRKEPPGTTSLDRIETVRRLCEEKRVRVAPLRLCSAESGSDGCRLDDLLLVPLHSWYHSSWDREPGMEAGGPDSELRKAMPGVGMWTDHQLCKWPPHLANDEARALHFASLNRELELLPEKRMLIMADLHKVSGSDHLEAQLRQLMPDVHCFGHTHIPMDLTLDGVRYVQWSLGTPREQKGQTRVVFGPMRIYDGSTGGELPQHWCHWTRHYELYARDLSRTAAAPYLQSYLARSRGNGYAARVVG</sequence>
<dbReference type="HOGENOM" id="CLU_046051_0_0_1"/>
<reference evidence="3" key="1">
    <citation type="journal article" date="2013" name="Nature">
        <title>Pan genome of the phytoplankton Emiliania underpins its global distribution.</title>
        <authorList>
            <person name="Read B.A."/>
            <person name="Kegel J."/>
            <person name="Klute M.J."/>
            <person name="Kuo A."/>
            <person name="Lefebvre S.C."/>
            <person name="Maumus F."/>
            <person name="Mayer C."/>
            <person name="Miller J."/>
            <person name="Monier A."/>
            <person name="Salamov A."/>
            <person name="Young J."/>
            <person name="Aguilar M."/>
            <person name="Claverie J.M."/>
            <person name="Frickenhaus S."/>
            <person name="Gonzalez K."/>
            <person name="Herman E.K."/>
            <person name="Lin Y.C."/>
            <person name="Napier J."/>
            <person name="Ogata H."/>
            <person name="Sarno A.F."/>
            <person name="Shmutz J."/>
            <person name="Schroeder D."/>
            <person name="de Vargas C."/>
            <person name="Verret F."/>
            <person name="von Dassow P."/>
            <person name="Valentin K."/>
            <person name="Van de Peer Y."/>
            <person name="Wheeler G."/>
            <person name="Dacks J.B."/>
            <person name="Delwiche C.F."/>
            <person name="Dyhrman S.T."/>
            <person name="Glockner G."/>
            <person name="John U."/>
            <person name="Richards T."/>
            <person name="Worden A.Z."/>
            <person name="Zhang X."/>
            <person name="Grigoriev I.V."/>
            <person name="Allen A.E."/>
            <person name="Bidle K."/>
            <person name="Borodovsky M."/>
            <person name="Bowler C."/>
            <person name="Brownlee C."/>
            <person name="Cock J.M."/>
            <person name="Elias M."/>
            <person name="Gladyshev V.N."/>
            <person name="Groth M."/>
            <person name="Guda C."/>
            <person name="Hadaegh A."/>
            <person name="Iglesias-Rodriguez M.D."/>
            <person name="Jenkins J."/>
            <person name="Jones B.M."/>
            <person name="Lawson T."/>
            <person name="Leese F."/>
            <person name="Lindquist E."/>
            <person name="Lobanov A."/>
            <person name="Lomsadze A."/>
            <person name="Malik S.B."/>
            <person name="Marsh M.E."/>
            <person name="Mackinder L."/>
            <person name="Mock T."/>
            <person name="Mueller-Roeber B."/>
            <person name="Pagarete A."/>
            <person name="Parker M."/>
            <person name="Probert I."/>
            <person name="Quesneville H."/>
            <person name="Raines C."/>
            <person name="Rensing S.A."/>
            <person name="Riano-Pachon D.M."/>
            <person name="Richier S."/>
            <person name="Rokitta S."/>
            <person name="Shiraiwa Y."/>
            <person name="Soanes D.M."/>
            <person name="van der Giezen M."/>
            <person name="Wahlund T.M."/>
            <person name="Williams B."/>
            <person name="Wilson W."/>
            <person name="Wolfe G."/>
            <person name="Wurch L.L."/>
        </authorList>
    </citation>
    <scope>NUCLEOTIDE SEQUENCE</scope>
</reference>
<dbReference type="InterPro" id="IPR052963">
    <property type="entry name" value="Pantetheine_PDE"/>
</dbReference>
<proteinExistence type="predicted"/>
<dbReference type="KEGG" id="ehx:EMIHUDRAFT_218633"/>
<dbReference type="Gene3D" id="3.60.21.10">
    <property type="match status" value="1"/>
</dbReference>
<organism evidence="2 3">
    <name type="scientific">Emiliania huxleyi (strain CCMP1516)</name>
    <dbReference type="NCBI Taxonomy" id="280463"/>
    <lineage>
        <taxon>Eukaryota</taxon>
        <taxon>Haptista</taxon>
        <taxon>Haptophyta</taxon>
        <taxon>Prymnesiophyceae</taxon>
        <taxon>Isochrysidales</taxon>
        <taxon>Noelaerhabdaceae</taxon>
        <taxon>Emiliania</taxon>
    </lineage>
</organism>
<dbReference type="STRING" id="2903.R1CX54"/>
<dbReference type="PaxDb" id="2903-EOD06925"/>
<dbReference type="GO" id="GO:0016787">
    <property type="term" value="F:hydrolase activity"/>
    <property type="evidence" value="ECO:0007669"/>
    <property type="project" value="InterPro"/>
</dbReference>
<accession>A0A0D3I6P0</accession>
<evidence type="ECO:0000259" key="1">
    <source>
        <dbReference type="Pfam" id="PF00149"/>
    </source>
</evidence>
<dbReference type="Proteomes" id="UP000013827">
    <property type="component" value="Unassembled WGS sequence"/>
</dbReference>
<reference evidence="2" key="2">
    <citation type="submission" date="2024-10" db="UniProtKB">
        <authorList>
            <consortium name="EnsemblProtists"/>
        </authorList>
    </citation>
    <scope>IDENTIFICATION</scope>
</reference>
<dbReference type="InterPro" id="IPR029052">
    <property type="entry name" value="Metallo-depent_PP-like"/>
</dbReference>
<dbReference type="eggNOG" id="ENOG502QPJI">
    <property type="taxonomic scope" value="Eukaryota"/>
</dbReference>
<dbReference type="CDD" id="cd00838">
    <property type="entry name" value="MPP_superfamily"/>
    <property type="match status" value="1"/>
</dbReference>
<dbReference type="Pfam" id="PF00149">
    <property type="entry name" value="Metallophos"/>
    <property type="match status" value="1"/>
</dbReference>
<name>A0A0D3I6P0_EMIH1</name>
<dbReference type="EnsemblProtists" id="EOD06925">
    <property type="protein sequence ID" value="EOD06925"/>
    <property type="gene ID" value="EMIHUDRAFT_218633"/>
</dbReference>
<dbReference type="SUPFAM" id="SSF56300">
    <property type="entry name" value="Metallo-dependent phosphatases"/>
    <property type="match status" value="1"/>
</dbReference>
<dbReference type="AlphaFoldDB" id="A0A0D3I6P0"/>
<dbReference type="PANTHER" id="PTHR36492:SF2">
    <property type="entry name" value="[ACYL-CARRIER-PROTEIN] PHOSPHODIESTERASE PPTH"/>
    <property type="match status" value="1"/>
</dbReference>
<dbReference type="PANTHER" id="PTHR36492">
    <property type="match status" value="1"/>
</dbReference>
<dbReference type="RefSeq" id="XP_005759354.1">
    <property type="nucleotide sequence ID" value="XM_005759297.1"/>
</dbReference>
<evidence type="ECO:0000313" key="3">
    <source>
        <dbReference type="Proteomes" id="UP000013827"/>
    </source>
</evidence>
<keyword evidence="3" id="KW-1185">Reference proteome</keyword>
<dbReference type="GeneID" id="17253087"/>